<keyword evidence="1" id="KW-0472">Membrane</keyword>
<proteinExistence type="predicted"/>
<feature type="transmembrane region" description="Helical" evidence="1">
    <location>
        <begin position="36"/>
        <end position="55"/>
    </location>
</feature>
<organism evidence="2 3">
    <name type="scientific">Actinomadura napierensis</name>
    <dbReference type="NCBI Taxonomy" id="267854"/>
    <lineage>
        <taxon>Bacteria</taxon>
        <taxon>Bacillati</taxon>
        <taxon>Actinomycetota</taxon>
        <taxon>Actinomycetes</taxon>
        <taxon>Streptosporangiales</taxon>
        <taxon>Thermomonosporaceae</taxon>
        <taxon>Actinomadura</taxon>
    </lineage>
</organism>
<evidence type="ECO:0000313" key="3">
    <source>
        <dbReference type="Proteomes" id="UP001501020"/>
    </source>
</evidence>
<name>A0ABN3A7F4_9ACTN</name>
<protein>
    <recommendedName>
        <fullName evidence="4">ABC transporter permease</fullName>
    </recommendedName>
</protein>
<keyword evidence="1" id="KW-1133">Transmembrane helix</keyword>
<evidence type="ECO:0000256" key="1">
    <source>
        <dbReference type="SAM" id="Phobius"/>
    </source>
</evidence>
<accession>A0ABN3A7F4</accession>
<sequence length="131" mass="13650">MWIAPERRSLSRWAVPGLVLGAGVVVGAVLAADERYGTALIAFAALACYAGYLAFRRNEPALPVSERFGTGHRARTHLRASAMTGDVLTIAVIGGLVVQALRGGDITAYVWLAAVAGVTYLLSALIGGRGL</sequence>
<comment type="caution">
    <text evidence="2">The sequence shown here is derived from an EMBL/GenBank/DDBJ whole genome shotgun (WGS) entry which is preliminary data.</text>
</comment>
<gene>
    <name evidence="2" type="ORF">GCM10009727_62920</name>
</gene>
<feature type="transmembrane region" description="Helical" evidence="1">
    <location>
        <begin position="12"/>
        <end position="30"/>
    </location>
</feature>
<dbReference type="Proteomes" id="UP001501020">
    <property type="component" value="Unassembled WGS sequence"/>
</dbReference>
<feature type="transmembrane region" description="Helical" evidence="1">
    <location>
        <begin position="106"/>
        <end position="126"/>
    </location>
</feature>
<evidence type="ECO:0000313" key="2">
    <source>
        <dbReference type="EMBL" id="GAA2155195.1"/>
    </source>
</evidence>
<reference evidence="2 3" key="1">
    <citation type="journal article" date="2019" name="Int. J. Syst. Evol. Microbiol.">
        <title>The Global Catalogue of Microorganisms (GCM) 10K type strain sequencing project: providing services to taxonomists for standard genome sequencing and annotation.</title>
        <authorList>
            <consortium name="The Broad Institute Genomics Platform"/>
            <consortium name="The Broad Institute Genome Sequencing Center for Infectious Disease"/>
            <person name="Wu L."/>
            <person name="Ma J."/>
        </authorList>
    </citation>
    <scope>NUCLEOTIDE SEQUENCE [LARGE SCALE GENOMIC DNA]</scope>
    <source>
        <strain evidence="2 3">JCM 13850</strain>
    </source>
</reference>
<keyword evidence="1" id="KW-0812">Transmembrane</keyword>
<feature type="transmembrane region" description="Helical" evidence="1">
    <location>
        <begin position="76"/>
        <end position="100"/>
    </location>
</feature>
<dbReference type="RefSeq" id="WP_344275377.1">
    <property type="nucleotide sequence ID" value="NZ_BAAAMR010000067.1"/>
</dbReference>
<keyword evidence="3" id="KW-1185">Reference proteome</keyword>
<evidence type="ECO:0008006" key="4">
    <source>
        <dbReference type="Google" id="ProtNLM"/>
    </source>
</evidence>
<dbReference type="EMBL" id="BAAAMR010000067">
    <property type="protein sequence ID" value="GAA2155195.1"/>
    <property type="molecule type" value="Genomic_DNA"/>
</dbReference>